<dbReference type="Proteomes" id="UP000030748">
    <property type="component" value="Unassembled WGS sequence"/>
</dbReference>
<dbReference type="Pfam" id="PF02458">
    <property type="entry name" value="Transferase"/>
    <property type="match status" value="1"/>
</dbReference>
<evidence type="ECO:0000256" key="1">
    <source>
        <dbReference type="ARBA" id="ARBA00022679"/>
    </source>
</evidence>
<dbReference type="Gene3D" id="3.30.559.10">
    <property type="entry name" value="Chloramphenicol acetyltransferase-like domain"/>
    <property type="match status" value="2"/>
</dbReference>
<keyword evidence="2" id="KW-0012">Acyltransferase</keyword>
<dbReference type="InterPro" id="IPR023213">
    <property type="entry name" value="CAT-like_dom_sf"/>
</dbReference>
<protein>
    <submittedName>
        <fullName evidence="3">Uncharacterized protein</fullName>
    </submittedName>
</protein>
<evidence type="ECO:0000313" key="3">
    <source>
        <dbReference type="EMBL" id="EYU26102.1"/>
    </source>
</evidence>
<name>A0A022QBQ8_ERYGU</name>
<proteinExistence type="predicted"/>
<dbReference type="AlphaFoldDB" id="A0A022QBQ8"/>
<dbReference type="GO" id="GO:0016747">
    <property type="term" value="F:acyltransferase activity, transferring groups other than amino-acyl groups"/>
    <property type="evidence" value="ECO:0007669"/>
    <property type="project" value="UniProtKB-ARBA"/>
</dbReference>
<sequence length="472" mass="51958">MLEHCKIQPSPCSDDQELSLSLPLTHFDIPFLLSDPTVRLIFFNSPTCSKSRFVETIVPQLKKSLATTLTHFLPLAGKIIIPGAGTTPLSRYVPGDSVSLTIAQCDKDFEHLTGNHQRSANEFYACVPHLPPARRMSDDSLVFSVLALQITLFPEKGICVGLSNYHVVADESSIISFLKIWAVVNKSSSSIDLLTIADVPDFDRTTLVVRDPGGKLVSRAMEIVKKNSRGNSAVELSSTTTFPIKTNRVRVTLVLTDTVIEKMKTYVSVNRPNLSHVSSFTVICAYIWSCSVKSEAAVGEKTDENEPVCFTTAADCRPRLVPPLPAAYFGNCVVFVIAESMHGLLLKGNNEGFLIAAESIGKAVRETLDTSDNDGILDSADWPVDFARFDGKRVMSVAGSPRFDVYEVDFGWGGRAKKYEFAHLDTEKSMSLCKSREFDGGFEIGLSRTKLEMDAFQAFFRQGLEIIMRVSA</sequence>
<dbReference type="eggNOG" id="ENOG502QPXT">
    <property type="taxonomic scope" value="Eukaryota"/>
</dbReference>
<dbReference type="STRING" id="4155.A0A022QBQ8"/>
<reference evidence="3 4" key="1">
    <citation type="journal article" date="2013" name="Proc. Natl. Acad. Sci. U.S.A.">
        <title>Fine-scale variation in meiotic recombination in Mimulus inferred from population shotgun sequencing.</title>
        <authorList>
            <person name="Hellsten U."/>
            <person name="Wright K.M."/>
            <person name="Jenkins J."/>
            <person name="Shu S."/>
            <person name="Yuan Y."/>
            <person name="Wessler S.R."/>
            <person name="Schmutz J."/>
            <person name="Willis J.H."/>
            <person name="Rokhsar D.S."/>
        </authorList>
    </citation>
    <scope>NUCLEOTIDE SEQUENCE [LARGE SCALE GENOMIC DNA]</scope>
    <source>
        <strain evidence="4">cv. DUN x IM62</strain>
    </source>
</reference>
<dbReference type="EMBL" id="KI631751">
    <property type="protein sequence ID" value="EYU26102.1"/>
    <property type="molecule type" value="Genomic_DNA"/>
</dbReference>
<keyword evidence="4" id="KW-1185">Reference proteome</keyword>
<accession>A0A022QBQ8</accession>
<dbReference type="InterPro" id="IPR051504">
    <property type="entry name" value="Plant_metabolite_acyltrans"/>
</dbReference>
<dbReference type="PANTHER" id="PTHR31625">
    <property type="match status" value="1"/>
</dbReference>
<gene>
    <name evidence="3" type="ORF">MIMGU_mgv1a005739mg</name>
</gene>
<evidence type="ECO:0000256" key="2">
    <source>
        <dbReference type="ARBA" id="ARBA00023315"/>
    </source>
</evidence>
<evidence type="ECO:0000313" key="4">
    <source>
        <dbReference type="Proteomes" id="UP000030748"/>
    </source>
</evidence>
<keyword evidence="1" id="KW-0808">Transferase</keyword>
<organism evidence="3 4">
    <name type="scientific">Erythranthe guttata</name>
    <name type="common">Yellow monkey flower</name>
    <name type="synonym">Mimulus guttatus</name>
    <dbReference type="NCBI Taxonomy" id="4155"/>
    <lineage>
        <taxon>Eukaryota</taxon>
        <taxon>Viridiplantae</taxon>
        <taxon>Streptophyta</taxon>
        <taxon>Embryophyta</taxon>
        <taxon>Tracheophyta</taxon>
        <taxon>Spermatophyta</taxon>
        <taxon>Magnoliopsida</taxon>
        <taxon>eudicotyledons</taxon>
        <taxon>Gunneridae</taxon>
        <taxon>Pentapetalae</taxon>
        <taxon>asterids</taxon>
        <taxon>lamiids</taxon>
        <taxon>Lamiales</taxon>
        <taxon>Phrymaceae</taxon>
        <taxon>Erythranthe</taxon>
    </lineage>
</organism>